<evidence type="ECO:0000259" key="2">
    <source>
        <dbReference type="Pfam" id="PF22248"/>
    </source>
</evidence>
<protein>
    <recommendedName>
        <fullName evidence="2">Endoplasmic reticulum metallopeptidase 1-like C-terminal domain-containing protein</fullName>
    </recommendedName>
</protein>
<evidence type="ECO:0000256" key="1">
    <source>
        <dbReference type="ARBA" id="ARBA00010918"/>
    </source>
</evidence>
<feature type="non-terminal residue" evidence="3">
    <location>
        <position position="249"/>
    </location>
</feature>
<dbReference type="AlphaFoldDB" id="A0A7R8WI88"/>
<comment type="similarity">
    <text evidence="1">Belongs to the peptidase M28 family.</text>
</comment>
<proteinExistence type="inferred from homology"/>
<gene>
    <name evidence="3" type="ORF">CTOB1V02_LOCUS10055</name>
</gene>
<reference evidence="3" key="1">
    <citation type="submission" date="2020-11" db="EMBL/GenBank/DDBJ databases">
        <authorList>
            <person name="Tran Van P."/>
        </authorList>
    </citation>
    <scope>NUCLEOTIDE SEQUENCE</scope>
</reference>
<organism evidence="3">
    <name type="scientific">Cyprideis torosa</name>
    <dbReference type="NCBI Taxonomy" id="163714"/>
    <lineage>
        <taxon>Eukaryota</taxon>
        <taxon>Metazoa</taxon>
        <taxon>Ecdysozoa</taxon>
        <taxon>Arthropoda</taxon>
        <taxon>Crustacea</taxon>
        <taxon>Oligostraca</taxon>
        <taxon>Ostracoda</taxon>
        <taxon>Podocopa</taxon>
        <taxon>Podocopida</taxon>
        <taxon>Cytherocopina</taxon>
        <taxon>Cytheroidea</taxon>
        <taxon>Cytherideidae</taxon>
        <taxon>Cyprideis</taxon>
    </lineage>
</organism>
<accession>A0A7R8WI88</accession>
<dbReference type="InterPro" id="IPR053973">
    <property type="entry name" value="ERMP1-like_C"/>
</dbReference>
<name>A0A7R8WI88_9CRUS</name>
<dbReference type="OrthoDB" id="76293at2759"/>
<sequence>HVERRFHNRHGHLVRSDAGFWSWDLDRQSPSSYLSSIPGHESARAITGADCARNLTCGMPYYYPAFGSIRETTWIPAPHPRIRHRNQVKISKERISGDVWRVNVKVVGPDHMTAVFAIGPEMNRVIRWSFKSAIGHCSVALDDREAYFLWHSYGVKPEPWTFWIEVQLTDQLKSVNITIGVTPCLSQQSKQSTEGLSEEALPRLLDLAISGHSIHGEDMVSDEVKSFRSKLPPWTGLIASTSTYDSFEV</sequence>
<feature type="domain" description="Endoplasmic reticulum metallopeptidase 1-like C-terminal" evidence="2">
    <location>
        <begin position="1"/>
        <end position="247"/>
    </location>
</feature>
<dbReference type="EMBL" id="OB664378">
    <property type="protein sequence ID" value="CAD7232217.1"/>
    <property type="molecule type" value="Genomic_DNA"/>
</dbReference>
<dbReference type="Pfam" id="PF22248">
    <property type="entry name" value="ERMP1_C"/>
    <property type="match status" value="1"/>
</dbReference>
<evidence type="ECO:0000313" key="3">
    <source>
        <dbReference type="EMBL" id="CAD7232217.1"/>
    </source>
</evidence>